<keyword evidence="2" id="KW-0813">Transport</keyword>
<evidence type="ECO:0000256" key="7">
    <source>
        <dbReference type="ARBA" id="ARBA00023136"/>
    </source>
</evidence>
<evidence type="ECO:0000256" key="10">
    <source>
        <dbReference type="ARBA" id="ARBA00023257"/>
    </source>
</evidence>
<dbReference type="Proteomes" id="UP000245119">
    <property type="component" value="Linkage Group LG3"/>
</dbReference>
<comment type="caution">
    <text evidence="18">The sequence shown here is derived from an EMBL/GenBank/DDBJ whole genome shotgun (WGS) entry which is preliminary data.</text>
</comment>
<dbReference type="SMART" id="SM00079">
    <property type="entry name" value="PBPe"/>
    <property type="match status" value="1"/>
</dbReference>
<dbReference type="Gene3D" id="3.40.50.2300">
    <property type="match status" value="2"/>
</dbReference>
<evidence type="ECO:0000256" key="12">
    <source>
        <dbReference type="ARBA" id="ARBA00023303"/>
    </source>
</evidence>
<keyword evidence="12" id="KW-0407">Ion channel</keyword>
<evidence type="ECO:0000259" key="16">
    <source>
        <dbReference type="SMART" id="SM00079"/>
    </source>
</evidence>
<keyword evidence="6" id="KW-0406">Ion transport</keyword>
<dbReference type="InterPro" id="IPR001828">
    <property type="entry name" value="ANF_lig-bd_rcpt"/>
</dbReference>
<keyword evidence="7 14" id="KW-0472">Membrane</keyword>
<evidence type="ECO:0000256" key="2">
    <source>
        <dbReference type="ARBA" id="ARBA00022448"/>
    </source>
</evidence>
<evidence type="ECO:0000313" key="18">
    <source>
        <dbReference type="EMBL" id="PVD34327.1"/>
    </source>
</evidence>
<dbReference type="InterPro" id="IPR001320">
    <property type="entry name" value="Iontro_rcpt_C"/>
</dbReference>
<dbReference type="InterPro" id="IPR028082">
    <property type="entry name" value="Peripla_BP_I"/>
</dbReference>
<protein>
    <recommendedName>
        <fullName evidence="20">Ionotropic glutamate receptor L-glutamate and glycine-binding domain-containing protein</fullName>
    </recommendedName>
</protein>
<dbReference type="InterPro" id="IPR019594">
    <property type="entry name" value="Glu/Gly-bd"/>
</dbReference>
<dbReference type="SUPFAM" id="SSF53850">
    <property type="entry name" value="Periplasmic binding protein-like II"/>
    <property type="match status" value="1"/>
</dbReference>
<reference evidence="18 19" key="1">
    <citation type="submission" date="2018-04" db="EMBL/GenBank/DDBJ databases">
        <title>The genome of golden apple snail Pomacea canaliculata provides insight into stress tolerance and invasive adaptation.</title>
        <authorList>
            <person name="Liu C."/>
            <person name="Liu B."/>
            <person name="Ren Y."/>
            <person name="Zhang Y."/>
            <person name="Wang H."/>
            <person name="Li S."/>
            <person name="Jiang F."/>
            <person name="Yin L."/>
            <person name="Zhang G."/>
            <person name="Qian W."/>
            <person name="Fan W."/>
        </authorList>
    </citation>
    <scope>NUCLEOTIDE SEQUENCE [LARGE SCALE GENOMIC DNA]</scope>
    <source>
        <strain evidence="18">SZHN2017</strain>
        <tissue evidence="18">Muscle</tissue>
    </source>
</reference>
<keyword evidence="9" id="KW-0325">Glycoprotein</keyword>
<dbReference type="EMBL" id="PZQS01000003">
    <property type="protein sequence ID" value="PVD34327.1"/>
    <property type="molecule type" value="Genomic_DNA"/>
</dbReference>
<evidence type="ECO:0000256" key="14">
    <source>
        <dbReference type="SAM" id="Phobius"/>
    </source>
</evidence>
<evidence type="ECO:0000259" key="17">
    <source>
        <dbReference type="SMART" id="SM00918"/>
    </source>
</evidence>
<evidence type="ECO:0000256" key="4">
    <source>
        <dbReference type="ARBA" id="ARBA00022989"/>
    </source>
</evidence>
<evidence type="ECO:0000256" key="5">
    <source>
        <dbReference type="ARBA" id="ARBA00023018"/>
    </source>
</evidence>
<feature type="domain" description="Ionotropic glutamate receptor C-terminal" evidence="16">
    <location>
        <begin position="402"/>
        <end position="746"/>
    </location>
</feature>
<name>A0A2T7PLR3_POMCA</name>
<dbReference type="Gene3D" id="3.40.190.10">
    <property type="entry name" value="Periplasmic binding protein-like II"/>
    <property type="match status" value="1"/>
</dbReference>
<dbReference type="OrthoDB" id="5984008at2759"/>
<evidence type="ECO:0000256" key="9">
    <source>
        <dbReference type="ARBA" id="ARBA00023180"/>
    </source>
</evidence>
<proteinExistence type="predicted"/>
<dbReference type="AlphaFoldDB" id="A0A2T7PLR3"/>
<dbReference type="GO" id="GO:0045211">
    <property type="term" value="C:postsynaptic membrane"/>
    <property type="evidence" value="ECO:0007669"/>
    <property type="project" value="UniProtKB-SubCell"/>
</dbReference>
<organism evidence="18 19">
    <name type="scientific">Pomacea canaliculata</name>
    <name type="common">Golden apple snail</name>
    <dbReference type="NCBI Taxonomy" id="400727"/>
    <lineage>
        <taxon>Eukaryota</taxon>
        <taxon>Metazoa</taxon>
        <taxon>Spiralia</taxon>
        <taxon>Lophotrochozoa</taxon>
        <taxon>Mollusca</taxon>
        <taxon>Gastropoda</taxon>
        <taxon>Caenogastropoda</taxon>
        <taxon>Architaenioglossa</taxon>
        <taxon>Ampullarioidea</taxon>
        <taxon>Ampullariidae</taxon>
        <taxon>Pomacea</taxon>
    </lineage>
</organism>
<evidence type="ECO:0000256" key="3">
    <source>
        <dbReference type="ARBA" id="ARBA00022692"/>
    </source>
</evidence>
<dbReference type="Pfam" id="PF00060">
    <property type="entry name" value="Lig_chan"/>
    <property type="match status" value="1"/>
</dbReference>
<dbReference type="SUPFAM" id="SSF53822">
    <property type="entry name" value="Periplasmic binding protein-like I"/>
    <property type="match status" value="1"/>
</dbReference>
<comment type="subcellular location">
    <subcellularLocation>
        <location evidence="1">Membrane</location>
        <topology evidence="1">Multi-pass membrane protein</topology>
    </subcellularLocation>
    <subcellularLocation>
        <location evidence="13">Postsynaptic cell membrane</location>
    </subcellularLocation>
</comment>
<evidence type="ECO:0000256" key="8">
    <source>
        <dbReference type="ARBA" id="ARBA00023170"/>
    </source>
</evidence>
<dbReference type="PANTHER" id="PTHR18966">
    <property type="entry name" value="IONOTROPIC GLUTAMATE RECEPTOR"/>
    <property type="match status" value="1"/>
</dbReference>
<dbReference type="InterPro" id="IPR015683">
    <property type="entry name" value="Ionotropic_Glu_rcpt"/>
</dbReference>
<feature type="chain" id="PRO_5015693560" description="Ionotropic glutamate receptor L-glutamate and glycine-binding domain-containing protein" evidence="15">
    <location>
        <begin position="36"/>
        <end position="842"/>
    </location>
</feature>
<keyword evidence="4 14" id="KW-1133">Transmembrane helix</keyword>
<feature type="transmembrane region" description="Helical" evidence="14">
    <location>
        <begin position="537"/>
        <end position="556"/>
    </location>
</feature>
<keyword evidence="19" id="KW-1185">Reference proteome</keyword>
<sequence>MFSQFSILHHEDKANVTLMLLLVVLMVLWCGEGKASDEISRRLFLSAVHEVQRRKITALVGPYHPQYYVACRHLNVPYLVTSQLPEDIVPGPLLVELFPNAVTFGKSVSDVISFYHYTKVAVVYDSWAGAAVLEQLLMKSSMEVTAYRVQQNRLKPVRDALKSMRDQYFDVYVSVLSPNTTNYVMNQALSLSMFSPAYKWILVNTPYLDEFGLEKYVDTRANITVLRLMMDFHSQLCQLQAGDISLKRAVLHDAAQVYRFRTMNHHGEVRCQMKQPTKRVDGCTGCLEFDSFGKTTRKFSSDHEPTGISQRRGSIRCNALCICDLTNSLPVPFLDPTLKVTDEEIEFWDKQRKVKGQALAKETLRRQLSGTWRSSPLDLVRRVVPSKSYSYVTRQQVFGEEPLRITTLIEPPFVQYRGDTKGWREPGIVEATTGKELEGMCLDILKEMSQLLGFTFNVSLVPDGKYGSLKPTGWTGMVGQLLNDKADIALAPFQMSASRSSAVDFTKPFMTKGTTVVVRRPEQHIWVFQFLSPLSKVVWSAIFLAFAIVSLVLFGVSRVNSDRKAQYTSNLLESFWYIWGTLLRGSLSGSPYAISSRIVSSAWWFFCLIVTSIYTANLAAFLTITIGDAGIESAADLASQNYYDYGTVEGSQTETFFNHTRMPSYAQMWAYMSTLSPGSRVRRVEDGFKMVATAVLSQSSPKRQDKILGLGDSLWNVPRYPGWNRHFRHLVSGAILSGQGRIKKRRAADDEDEDEKTRNPGIKVKATVWSRQLSRCEVPFVSEGCQAAMIGSSGADQKSTKDVGNVGKTQQDTAVGQVLFLDTADPLIAVTGSEGVGLWRQT</sequence>
<keyword evidence="11" id="KW-1071">Ligand-gated ion channel</keyword>
<evidence type="ECO:0000256" key="6">
    <source>
        <dbReference type="ARBA" id="ARBA00023065"/>
    </source>
</evidence>
<dbReference type="FunFam" id="3.40.190.10:FF:000024">
    <property type="entry name" value="Glutamate receptor, ionotropic, delta 1"/>
    <property type="match status" value="1"/>
</dbReference>
<keyword evidence="8" id="KW-0675">Receptor</keyword>
<feature type="domain" description="Ionotropic glutamate receptor L-glutamate and glycine-binding" evidence="17">
    <location>
        <begin position="412"/>
        <end position="483"/>
    </location>
</feature>
<evidence type="ECO:0000256" key="1">
    <source>
        <dbReference type="ARBA" id="ARBA00004141"/>
    </source>
</evidence>
<dbReference type="Gene3D" id="1.10.287.70">
    <property type="match status" value="1"/>
</dbReference>
<evidence type="ECO:0008006" key="20">
    <source>
        <dbReference type="Google" id="ProtNLM"/>
    </source>
</evidence>
<dbReference type="GO" id="GO:0015276">
    <property type="term" value="F:ligand-gated monoatomic ion channel activity"/>
    <property type="evidence" value="ECO:0007669"/>
    <property type="project" value="InterPro"/>
</dbReference>
<keyword evidence="3 14" id="KW-0812">Transmembrane</keyword>
<keyword evidence="5" id="KW-0770">Synapse</keyword>
<keyword evidence="15" id="KW-0732">Signal</keyword>
<evidence type="ECO:0000313" key="19">
    <source>
        <dbReference type="Proteomes" id="UP000245119"/>
    </source>
</evidence>
<dbReference type="Pfam" id="PF01094">
    <property type="entry name" value="ANF_receptor"/>
    <property type="match status" value="1"/>
</dbReference>
<keyword evidence="10" id="KW-0628">Postsynaptic cell membrane</keyword>
<evidence type="ECO:0000256" key="13">
    <source>
        <dbReference type="ARBA" id="ARBA00034100"/>
    </source>
</evidence>
<evidence type="ECO:0000256" key="15">
    <source>
        <dbReference type="SAM" id="SignalP"/>
    </source>
</evidence>
<dbReference type="FunFam" id="1.10.287.70:FF:000143">
    <property type="entry name" value="Probable glutamate receptor"/>
    <property type="match status" value="1"/>
</dbReference>
<feature type="transmembrane region" description="Helical" evidence="14">
    <location>
        <begin position="601"/>
        <end position="624"/>
    </location>
</feature>
<accession>A0A2T7PLR3</accession>
<dbReference type="Pfam" id="PF10613">
    <property type="entry name" value="Lig_chan-Glu_bd"/>
    <property type="match status" value="1"/>
</dbReference>
<dbReference type="SMART" id="SM00918">
    <property type="entry name" value="Lig_chan-Glu_bd"/>
    <property type="match status" value="1"/>
</dbReference>
<evidence type="ECO:0000256" key="11">
    <source>
        <dbReference type="ARBA" id="ARBA00023286"/>
    </source>
</evidence>
<gene>
    <name evidence="18" type="ORF">C0Q70_05598</name>
</gene>
<feature type="signal peptide" evidence="15">
    <location>
        <begin position="1"/>
        <end position="35"/>
    </location>
</feature>